<dbReference type="GO" id="GO:0016787">
    <property type="term" value="F:hydrolase activity"/>
    <property type="evidence" value="ECO:0007669"/>
    <property type="project" value="UniProtKB-KW"/>
</dbReference>
<dbReference type="InterPro" id="IPR000639">
    <property type="entry name" value="Epox_hydrolase-like"/>
</dbReference>
<dbReference type="GO" id="GO:0016020">
    <property type="term" value="C:membrane"/>
    <property type="evidence" value="ECO:0007669"/>
    <property type="project" value="TreeGrafter"/>
</dbReference>
<dbReference type="AlphaFoldDB" id="A0A100WD87"/>
<sequence length="401" mass="43329">MHHVGALGGPGEAQLTGNGEEVFDLAQFHIYTIDGTYEKESLDKMTPSGSDEHMPVVTRISRRNFARLATVAAGALTVTACGPAHRDAPTAPSGTGGPPAAPRHSLGPVQQIDAGALSVGYVDAGPADGQPVILLHGWPYDIHSYADVTAALAGQGFRVIVPFARGFGSTRFRSADTVRNAQQSALAHDVIDLMDALNIPNAILGGYDWGGRTANVVAALWPQRVRGLVAVSGYIIVNLEANLAPLPPTAEYGWWYQYYFATPRGELGYRQNTKDFNRLIWQNASPLWHFADSTYDLSAAAFDNPDHVAIVIHNYRWRQSLAPGEARYDADERRLAAKPPITVPTITIGSDFDGPAKDGAGYRVRYTGRYVHRVLDGIGHNVPQEAPDQFAAAINDVHRMG</sequence>
<reference evidence="4" key="2">
    <citation type="submission" date="2016-02" db="EMBL/GenBank/DDBJ databases">
        <title>Draft genome sequence of five rapidly growing Mycobacterium species.</title>
        <authorList>
            <person name="Katahira K."/>
            <person name="Gotou Y."/>
            <person name="Iida K."/>
            <person name="Ogura Y."/>
            <person name="Hayashi T."/>
        </authorList>
    </citation>
    <scope>NUCLEOTIDE SEQUENCE [LARGE SCALE GENOMIC DNA]</scope>
    <source>
        <strain evidence="4">JCM15298</strain>
    </source>
</reference>
<dbReference type="PRINTS" id="PR00412">
    <property type="entry name" value="EPOXHYDRLASE"/>
</dbReference>
<feature type="domain" description="AB hydrolase-1" evidence="2">
    <location>
        <begin position="131"/>
        <end position="261"/>
    </location>
</feature>
<organism evidence="3 4">
    <name type="scientific">Mycolicibacterium canariasense</name>
    <name type="common">Mycobacterium canariasense</name>
    <dbReference type="NCBI Taxonomy" id="228230"/>
    <lineage>
        <taxon>Bacteria</taxon>
        <taxon>Bacillati</taxon>
        <taxon>Actinomycetota</taxon>
        <taxon>Actinomycetes</taxon>
        <taxon>Mycobacteriales</taxon>
        <taxon>Mycobacteriaceae</taxon>
        <taxon>Mycolicibacterium</taxon>
    </lineage>
</organism>
<protein>
    <submittedName>
        <fullName evidence="3">Alpha/beta hydrolase</fullName>
    </submittedName>
</protein>
<keyword evidence="4" id="KW-1185">Reference proteome</keyword>
<dbReference type="STRING" id="228230.RMCC_3355"/>
<dbReference type="Pfam" id="PF00561">
    <property type="entry name" value="Abhydrolase_1"/>
    <property type="match status" value="1"/>
</dbReference>
<gene>
    <name evidence="3" type="ORF">RMCC_3355</name>
</gene>
<comment type="caution">
    <text evidence="3">The sequence shown here is derived from an EMBL/GenBank/DDBJ whole genome shotgun (WGS) entry which is preliminary data.</text>
</comment>
<evidence type="ECO:0000313" key="4">
    <source>
        <dbReference type="Proteomes" id="UP000069443"/>
    </source>
</evidence>
<evidence type="ECO:0000256" key="1">
    <source>
        <dbReference type="SAM" id="MobiDB-lite"/>
    </source>
</evidence>
<dbReference type="PANTHER" id="PTHR43798">
    <property type="entry name" value="MONOACYLGLYCEROL LIPASE"/>
    <property type="match status" value="1"/>
</dbReference>
<dbReference type="SUPFAM" id="SSF53474">
    <property type="entry name" value="alpha/beta-Hydrolases"/>
    <property type="match status" value="1"/>
</dbReference>
<dbReference type="Proteomes" id="UP000069443">
    <property type="component" value="Unassembled WGS sequence"/>
</dbReference>
<proteinExistence type="predicted"/>
<evidence type="ECO:0000259" key="2">
    <source>
        <dbReference type="Pfam" id="PF00561"/>
    </source>
</evidence>
<reference evidence="4" key="1">
    <citation type="journal article" date="2016" name="Genome Announc.">
        <title>Draft Genome Sequences of Five Rapidly Growing Mycobacterium Species, M. thermoresistibile, M. fortuitum subsp. acetamidolyticum, M. canariasense, M. brisbanense, and M. novocastrense.</title>
        <authorList>
            <person name="Katahira K."/>
            <person name="Ogura Y."/>
            <person name="Gotoh Y."/>
            <person name="Hayashi T."/>
        </authorList>
    </citation>
    <scope>NUCLEOTIDE SEQUENCE [LARGE SCALE GENOMIC DNA]</scope>
    <source>
        <strain evidence="4">JCM15298</strain>
    </source>
</reference>
<name>A0A100WD87_MYCCR</name>
<dbReference type="PANTHER" id="PTHR43798:SF33">
    <property type="entry name" value="HYDROLASE, PUTATIVE (AFU_ORTHOLOGUE AFUA_2G14860)-RELATED"/>
    <property type="match status" value="1"/>
</dbReference>
<dbReference type="Gene3D" id="3.40.50.1820">
    <property type="entry name" value="alpha/beta hydrolase"/>
    <property type="match status" value="1"/>
</dbReference>
<dbReference type="InterPro" id="IPR000073">
    <property type="entry name" value="AB_hydrolase_1"/>
</dbReference>
<feature type="region of interest" description="Disordered" evidence="1">
    <location>
        <begin position="83"/>
        <end position="107"/>
    </location>
</feature>
<dbReference type="InterPro" id="IPR029058">
    <property type="entry name" value="AB_hydrolase_fold"/>
</dbReference>
<dbReference type="EMBL" id="BCSY01000049">
    <property type="protein sequence ID" value="GAS96389.1"/>
    <property type="molecule type" value="Genomic_DNA"/>
</dbReference>
<dbReference type="InterPro" id="IPR050266">
    <property type="entry name" value="AB_hydrolase_sf"/>
</dbReference>
<keyword evidence="3" id="KW-0378">Hydrolase</keyword>
<accession>A0A100WD87</accession>
<evidence type="ECO:0000313" key="3">
    <source>
        <dbReference type="EMBL" id="GAS96389.1"/>
    </source>
</evidence>